<evidence type="ECO:0000256" key="8">
    <source>
        <dbReference type="PROSITE-ProRule" id="PRU01145"/>
    </source>
</evidence>
<gene>
    <name evidence="11" type="ORF">LOD99_15726</name>
</gene>
<comment type="caution">
    <text evidence="11">The sequence shown here is derived from an EMBL/GenBank/DDBJ whole genome shotgun (WGS) entry which is preliminary data.</text>
</comment>
<dbReference type="SUPFAM" id="SSF57667">
    <property type="entry name" value="beta-beta-alpha zinc fingers"/>
    <property type="match status" value="2"/>
</dbReference>
<feature type="compositionally biased region" description="Basic and acidic residues" evidence="9">
    <location>
        <begin position="197"/>
        <end position="208"/>
    </location>
</feature>
<evidence type="ECO:0000256" key="4">
    <source>
        <dbReference type="ARBA" id="ARBA00022771"/>
    </source>
</evidence>
<organism evidence="11 12">
    <name type="scientific">Oopsacas minuta</name>
    <dbReference type="NCBI Taxonomy" id="111878"/>
    <lineage>
        <taxon>Eukaryota</taxon>
        <taxon>Metazoa</taxon>
        <taxon>Porifera</taxon>
        <taxon>Hexactinellida</taxon>
        <taxon>Hexasterophora</taxon>
        <taxon>Lyssacinosida</taxon>
        <taxon>Leucopsacidae</taxon>
        <taxon>Oopsacas</taxon>
    </lineage>
</organism>
<dbReference type="PROSITE" id="PS51804">
    <property type="entry name" value="ZF_C2HC_LYAR"/>
    <property type="match status" value="2"/>
</dbReference>
<dbReference type="Gene3D" id="1.10.10.2100">
    <property type="match status" value="1"/>
</dbReference>
<accession>A0AAV7K9G7</accession>
<dbReference type="InterPro" id="IPR036236">
    <property type="entry name" value="Znf_C2H2_sf"/>
</dbReference>
<keyword evidence="7" id="KW-0539">Nucleus</keyword>
<dbReference type="InterPro" id="IPR039999">
    <property type="entry name" value="LYAR"/>
</dbReference>
<evidence type="ECO:0000256" key="6">
    <source>
        <dbReference type="ARBA" id="ARBA00023054"/>
    </source>
</evidence>
<evidence type="ECO:0000256" key="2">
    <source>
        <dbReference type="ARBA" id="ARBA00022723"/>
    </source>
</evidence>
<feature type="region of interest" description="Disordered" evidence="9">
    <location>
        <begin position="188"/>
        <end position="249"/>
    </location>
</feature>
<evidence type="ECO:0000256" key="1">
    <source>
        <dbReference type="ARBA" id="ARBA00004123"/>
    </source>
</evidence>
<reference evidence="11 12" key="1">
    <citation type="journal article" date="2023" name="BMC Biol.">
        <title>The compact genome of the sponge Oopsacas minuta (Hexactinellida) is lacking key metazoan core genes.</title>
        <authorList>
            <person name="Santini S."/>
            <person name="Schenkelaars Q."/>
            <person name="Jourda C."/>
            <person name="Duchesne M."/>
            <person name="Belahbib H."/>
            <person name="Rocher C."/>
            <person name="Selva M."/>
            <person name="Riesgo A."/>
            <person name="Vervoort M."/>
            <person name="Leys S.P."/>
            <person name="Kodjabachian L."/>
            <person name="Le Bivic A."/>
            <person name="Borchiellini C."/>
            <person name="Claverie J.M."/>
            <person name="Renard E."/>
        </authorList>
    </citation>
    <scope>NUCLEOTIDE SEQUENCE [LARGE SCALE GENOMIC DNA]</scope>
    <source>
        <strain evidence="11">SPO-2</strain>
    </source>
</reference>
<evidence type="ECO:0000313" key="12">
    <source>
        <dbReference type="Proteomes" id="UP001165289"/>
    </source>
</evidence>
<keyword evidence="6" id="KW-0175">Coiled coil</keyword>
<evidence type="ECO:0000256" key="3">
    <source>
        <dbReference type="ARBA" id="ARBA00022737"/>
    </source>
</evidence>
<keyword evidence="2" id="KW-0479">Metal-binding</keyword>
<evidence type="ECO:0000256" key="7">
    <source>
        <dbReference type="ARBA" id="ARBA00023242"/>
    </source>
</evidence>
<dbReference type="PANTHER" id="PTHR13100">
    <property type="entry name" value="CELL GROWTH-REGULATING NUCLEOLAR PROTEIN LYAR"/>
    <property type="match status" value="1"/>
</dbReference>
<dbReference type="InterPro" id="IPR014898">
    <property type="entry name" value="Znf_C2H2_LYAR"/>
</dbReference>
<comment type="subcellular location">
    <subcellularLocation>
        <location evidence="1">Nucleus</location>
    </subcellularLocation>
</comment>
<dbReference type="FunFam" id="3.30.1490.490:FF:000001">
    <property type="entry name" value="cell growth-regulating nucleolar protein-like"/>
    <property type="match status" value="1"/>
</dbReference>
<dbReference type="GO" id="GO:0008270">
    <property type="term" value="F:zinc ion binding"/>
    <property type="evidence" value="ECO:0007669"/>
    <property type="project" value="UniProtKB-KW"/>
</dbReference>
<evidence type="ECO:0000256" key="5">
    <source>
        <dbReference type="ARBA" id="ARBA00022833"/>
    </source>
</evidence>
<dbReference type="AlphaFoldDB" id="A0AAV7K9G7"/>
<keyword evidence="4 8" id="KW-0863">Zinc-finger</keyword>
<dbReference type="GO" id="GO:0006364">
    <property type="term" value="P:rRNA processing"/>
    <property type="evidence" value="ECO:0007669"/>
    <property type="project" value="TreeGrafter"/>
</dbReference>
<feature type="domain" description="Zinc finger C2H2 LYAR-type" evidence="10">
    <location>
        <begin position="31"/>
        <end position="58"/>
    </location>
</feature>
<evidence type="ECO:0000256" key="9">
    <source>
        <dbReference type="SAM" id="MobiDB-lite"/>
    </source>
</evidence>
<protein>
    <submittedName>
        <fullName evidence="11">Cell growth-regulating nucleolar protein-like</fullName>
    </submittedName>
</protein>
<dbReference type="FunFam" id="1.10.10.2100:FF:000002">
    <property type="entry name" value="cell growth-regulating nucleolar protein-like"/>
    <property type="match status" value="1"/>
</dbReference>
<dbReference type="Pfam" id="PF08790">
    <property type="entry name" value="zf-LYAR"/>
    <property type="match status" value="1"/>
</dbReference>
<dbReference type="GO" id="GO:0005730">
    <property type="term" value="C:nucleolus"/>
    <property type="evidence" value="ECO:0007669"/>
    <property type="project" value="TreeGrafter"/>
</dbReference>
<sequence length="285" mass="33111">MVVFACNNCGDSLKKNQVERHALQSRGCNSFSCMDCCKDFNLQSYKAHTSCVSEAQRYQGALYEGPEDGESKGAKKQKIWFEQVKQSIESSQHLSPRVSSLLSAIADYPNVPRKQKKFENFVGNSLRERNPKIIQQVWEAFSGQSKTDTLEKDSITKFPEQNESIIERQELLHKEDDTIISAEEDVKIKKKKKKRRRDETETETKQLYEDNSENLIQESTLPDSTTIDEEPRIKSKKSKRSRNEIETPNEIEILGEKRIKFEDSEVKLKKKKRKHKHLKQDLEII</sequence>
<evidence type="ECO:0000259" key="10">
    <source>
        <dbReference type="Pfam" id="PF08790"/>
    </source>
</evidence>
<keyword evidence="5" id="KW-0862">Zinc</keyword>
<proteinExistence type="predicted"/>
<evidence type="ECO:0000313" key="11">
    <source>
        <dbReference type="EMBL" id="KAI6658011.1"/>
    </source>
</evidence>
<dbReference type="PANTHER" id="PTHR13100:SF10">
    <property type="entry name" value="CELL GROWTH-REGULATING NUCLEOLAR PROTEIN"/>
    <property type="match status" value="1"/>
</dbReference>
<dbReference type="GO" id="GO:0000122">
    <property type="term" value="P:negative regulation of transcription by RNA polymerase II"/>
    <property type="evidence" value="ECO:0007669"/>
    <property type="project" value="UniProtKB-ARBA"/>
</dbReference>
<feature type="compositionally biased region" description="Polar residues" evidence="9">
    <location>
        <begin position="213"/>
        <end position="225"/>
    </location>
</feature>
<dbReference type="Proteomes" id="UP001165289">
    <property type="component" value="Unassembled WGS sequence"/>
</dbReference>
<dbReference type="Gene3D" id="3.30.1490.490">
    <property type="match status" value="1"/>
</dbReference>
<keyword evidence="3" id="KW-0677">Repeat</keyword>
<keyword evidence="12" id="KW-1185">Reference proteome</keyword>
<name>A0AAV7K9G7_9METZ</name>
<dbReference type="GO" id="GO:0003677">
    <property type="term" value="F:DNA binding"/>
    <property type="evidence" value="ECO:0007669"/>
    <property type="project" value="InterPro"/>
</dbReference>
<dbReference type="EMBL" id="JAKMXF010000110">
    <property type="protein sequence ID" value="KAI6658011.1"/>
    <property type="molecule type" value="Genomic_DNA"/>
</dbReference>